<feature type="transmembrane region" description="Helical" evidence="2">
    <location>
        <begin position="159"/>
        <end position="182"/>
    </location>
</feature>
<evidence type="ECO:0000313" key="3">
    <source>
        <dbReference type="EMBL" id="SOX55767.1"/>
    </source>
</evidence>
<feature type="region of interest" description="Disordered" evidence="1">
    <location>
        <begin position="193"/>
        <end position="237"/>
    </location>
</feature>
<gene>
    <name evidence="3" type="ORF">MAAFP003_4461</name>
</gene>
<keyword evidence="4" id="KW-1185">Reference proteome</keyword>
<feature type="transmembrane region" description="Helical" evidence="2">
    <location>
        <begin position="67"/>
        <end position="87"/>
    </location>
</feature>
<sequence>MAAATSNQRMIAGVAAAAVSLGVAALVAIPFGARADARAAVGSMVVDLTPGPVKEWAIQTLGSLDKAFLGIVVLVVIATIAAVAGSFETKRRPVGSAVIAAAGILGCAAVLSRQGATLPDTIPTVAGAVSGVAALRLLTRRFAPRDPDGDEPDARRRAVLVYGLLGFGVVSGVVGAVVTRLVHSVAADRNAVTLPTPRAPAPPRLLYTSDAARPHPPPPAHRLHPSPPTSNRKASRSRALSPLAATFIGWTPRLVFPNSATATGGCAFTAWWTAKPPTALTTCPVSMSWRRWRR</sequence>
<dbReference type="AlphaFoldDB" id="A0A2K4YG43"/>
<dbReference type="EMBL" id="FXEG02000005">
    <property type="protein sequence ID" value="SOX55767.1"/>
    <property type="molecule type" value="Genomic_DNA"/>
</dbReference>
<protein>
    <submittedName>
        <fullName evidence="3">Oxidoreductase</fullName>
    </submittedName>
</protein>
<feature type="transmembrane region" description="Helical" evidence="2">
    <location>
        <begin position="94"/>
        <end position="115"/>
    </location>
</feature>
<feature type="transmembrane region" description="Helical" evidence="2">
    <location>
        <begin position="121"/>
        <end position="138"/>
    </location>
</feature>
<evidence type="ECO:0000256" key="2">
    <source>
        <dbReference type="SAM" id="Phobius"/>
    </source>
</evidence>
<keyword evidence="2" id="KW-1133">Transmembrane helix</keyword>
<feature type="compositionally biased region" description="Pro residues" evidence="1">
    <location>
        <begin position="214"/>
        <end position="228"/>
    </location>
</feature>
<proteinExistence type="predicted"/>
<dbReference type="Proteomes" id="UP000236318">
    <property type="component" value="Unassembled WGS sequence"/>
</dbReference>
<evidence type="ECO:0000313" key="4">
    <source>
        <dbReference type="Proteomes" id="UP000236318"/>
    </source>
</evidence>
<reference evidence="3" key="1">
    <citation type="submission" date="2018-01" db="EMBL/GenBank/DDBJ databases">
        <authorList>
            <consortium name="Urmite Genomes"/>
        </authorList>
    </citation>
    <scope>NUCLEOTIDE SEQUENCE [LARGE SCALE GENOMIC DNA]</scope>
    <source>
        <strain evidence="3">AFP003</strain>
    </source>
</reference>
<comment type="caution">
    <text evidence="3">The sequence shown here is derived from an EMBL/GenBank/DDBJ whole genome shotgun (WGS) entry which is preliminary data.</text>
</comment>
<name>A0A2K4YG43_9MYCO</name>
<keyword evidence="2" id="KW-0472">Membrane</keyword>
<accession>A0A2K4YG43</accession>
<organism evidence="3 4">
    <name type="scientific">Mycobacterium ahvazicum</name>
    <dbReference type="NCBI Taxonomy" id="1964395"/>
    <lineage>
        <taxon>Bacteria</taxon>
        <taxon>Bacillati</taxon>
        <taxon>Actinomycetota</taxon>
        <taxon>Actinomycetes</taxon>
        <taxon>Mycobacteriales</taxon>
        <taxon>Mycobacteriaceae</taxon>
        <taxon>Mycobacterium</taxon>
        <taxon>Mycobacterium simiae complex</taxon>
    </lineage>
</organism>
<evidence type="ECO:0000256" key="1">
    <source>
        <dbReference type="SAM" id="MobiDB-lite"/>
    </source>
</evidence>
<keyword evidence="2" id="KW-0812">Transmembrane</keyword>